<keyword evidence="7" id="KW-1185">Reference proteome</keyword>
<evidence type="ECO:0000256" key="3">
    <source>
        <dbReference type="ARBA" id="ARBA00022801"/>
    </source>
</evidence>
<name>A0A563VWS4_9CYAN</name>
<dbReference type="GO" id="GO:0072527">
    <property type="term" value="P:pyrimidine-containing compound metabolic process"/>
    <property type="evidence" value="ECO:0007669"/>
    <property type="project" value="UniProtKB-ARBA"/>
</dbReference>
<dbReference type="InterPro" id="IPR002125">
    <property type="entry name" value="CMP_dCMP_dom"/>
</dbReference>
<dbReference type="EMBL" id="CAACVJ010000291">
    <property type="protein sequence ID" value="VEP15703.1"/>
    <property type="molecule type" value="Genomic_DNA"/>
</dbReference>
<dbReference type="GO" id="GO:0008270">
    <property type="term" value="F:zinc ion binding"/>
    <property type="evidence" value="ECO:0007669"/>
    <property type="project" value="InterPro"/>
</dbReference>
<dbReference type="GO" id="GO:0042802">
    <property type="term" value="F:identical protein binding"/>
    <property type="evidence" value="ECO:0007669"/>
    <property type="project" value="UniProtKB-ARBA"/>
</dbReference>
<accession>A0A563VWS4</accession>
<dbReference type="AlphaFoldDB" id="A0A563VWS4"/>
<dbReference type="InterPro" id="IPR050202">
    <property type="entry name" value="Cyt/Deoxycyt_deaminase"/>
</dbReference>
<dbReference type="GO" id="GO:0005829">
    <property type="term" value="C:cytosol"/>
    <property type="evidence" value="ECO:0007669"/>
    <property type="project" value="TreeGrafter"/>
</dbReference>
<evidence type="ECO:0000256" key="1">
    <source>
        <dbReference type="ARBA" id="ARBA00006576"/>
    </source>
</evidence>
<keyword evidence="4" id="KW-0862">Zinc</keyword>
<dbReference type="PROSITE" id="PS00903">
    <property type="entry name" value="CYT_DCMP_DEAMINASES_1"/>
    <property type="match status" value="1"/>
</dbReference>
<dbReference type="SUPFAM" id="SSF53927">
    <property type="entry name" value="Cytidine deaminase-like"/>
    <property type="match status" value="1"/>
</dbReference>
<reference evidence="6 7" key="1">
    <citation type="submission" date="2019-01" db="EMBL/GenBank/DDBJ databases">
        <authorList>
            <person name="Brito A."/>
        </authorList>
    </citation>
    <scope>NUCLEOTIDE SEQUENCE [LARGE SCALE GENOMIC DNA]</scope>
    <source>
        <strain evidence="6">1</strain>
    </source>
</reference>
<dbReference type="Proteomes" id="UP000320055">
    <property type="component" value="Unassembled WGS sequence"/>
</dbReference>
<dbReference type="GO" id="GO:0055086">
    <property type="term" value="P:nucleobase-containing small molecule metabolic process"/>
    <property type="evidence" value="ECO:0007669"/>
    <property type="project" value="UniProtKB-ARBA"/>
</dbReference>
<organism evidence="6 7">
    <name type="scientific">Hyella patelloides LEGE 07179</name>
    <dbReference type="NCBI Taxonomy" id="945734"/>
    <lineage>
        <taxon>Bacteria</taxon>
        <taxon>Bacillati</taxon>
        <taxon>Cyanobacteriota</taxon>
        <taxon>Cyanophyceae</taxon>
        <taxon>Pleurocapsales</taxon>
        <taxon>Hyellaceae</taxon>
        <taxon>Hyella</taxon>
    </lineage>
</organism>
<dbReference type="Pfam" id="PF00383">
    <property type="entry name" value="dCMP_cyt_deam_1"/>
    <property type="match status" value="1"/>
</dbReference>
<evidence type="ECO:0000256" key="4">
    <source>
        <dbReference type="ARBA" id="ARBA00022833"/>
    </source>
</evidence>
<gene>
    <name evidence="6" type="ORF">H1P_3600003</name>
</gene>
<feature type="domain" description="CMP/dCMP-type deaminase" evidence="5">
    <location>
        <begin position="24"/>
        <end position="97"/>
    </location>
</feature>
<evidence type="ECO:0000259" key="5">
    <source>
        <dbReference type="Pfam" id="PF00383"/>
    </source>
</evidence>
<dbReference type="GO" id="GO:0004126">
    <property type="term" value="F:cytidine deaminase activity"/>
    <property type="evidence" value="ECO:0007669"/>
    <property type="project" value="UniProtKB-EC"/>
</dbReference>
<dbReference type="RefSeq" id="WP_144874473.1">
    <property type="nucleotide sequence ID" value="NZ_LR214096.1"/>
</dbReference>
<dbReference type="PANTHER" id="PTHR11644:SF2">
    <property type="entry name" value="CYTIDINE DEAMINASE"/>
    <property type="match status" value="1"/>
</dbReference>
<keyword evidence="3 6" id="KW-0378">Hydrolase</keyword>
<comment type="similarity">
    <text evidence="1">Belongs to the cytidine and deoxycytidylate deaminase family.</text>
</comment>
<dbReference type="OrthoDB" id="9799092at2"/>
<dbReference type="InterPro" id="IPR016193">
    <property type="entry name" value="Cytidine_deaminase-like"/>
</dbReference>
<protein>
    <submittedName>
        <fullName evidence="6">Cytidine deaminase protein</fullName>
        <ecNumber evidence="6">3.5.4.5</ecNumber>
    </submittedName>
</protein>
<evidence type="ECO:0000313" key="6">
    <source>
        <dbReference type="EMBL" id="VEP15703.1"/>
    </source>
</evidence>
<dbReference type="Gene3D" id="3.40.140.10">
    <property type="entry name" value="Cytidine Deaminase, domain 2"/>
    <property type="match status" value="1"/>
</dbReference>
<dbReference type="EC" id="3.5.4.5" evidence="6"/>
<sequence length="126" mass="13658">MKNHELIDLAKSLIGEIFLANGGSAGGVGAALLTAKGNVYSGICLDYSCGLGFCAEHAAVAEMLKHRETEIAKIVAVNKDKILPPCGRCRELIILTNSSNRNTEVIISQSKTMKLFNLLPYHWLEN</sequence>
<dbReference type="InterPro" id="IPR016192">
    <property type="entry name" value="APOBEC/CMP_deaminase_Zn-bd"/>
</dbReference>
<keyword evidence="2" id="KW-0479">Metal-binding</keyword>
<dbReference type="CDD" id="cd01283">
    <property type="entry name" value="cytidine_deaminase"/>
    <property type="match status" value="1"/>
</dbReference>
<dbReference type="PANTHER" id="PTHR11644">
    <property type="entry name" value="CYTIDINE DEAMINASE"/>
    <property type="match status" value="1"/>
</dbReference>
<evidence type="ECO:0000313" key="7">
    <source>
        <dbReference type="Proteomes" id="UP000320055"/>
    </source>
</evidence>
<evidence type="ECO:0000256" key="2">
    <source>
        <dbReference type="ARBA" id="ARBA00022723"/>
    </source>
</evidence>
<proteinExistence type="inferred from homology"/>